<organism evidence="3 4">
    <name type="scientific">Glutamicibacter creatinolyticus</name>
    <dbReference type="NCBI Taxonomy" id="162496"/>
    <lineage>
        <taxon>Bacteria</taxon>
        <taxon>Bacillati</taxon>
        <taxon>Actinomycetota</taxon>
        <taxon>Actinomycetes</taxon>
        <taxon>Micrococcales</taxon>
        <taxon>Micrococcaceae</taxon>
        <taxon>Glutamicibacter</taxon>
    </lineage>
</organism>
<dbReference type="AlphaFoldDB" id="A0A5B7WUQ4"/>
<evidence type="ECO:0000256" key="1">
    <source>
        <dbReference type="ARBA" id="ARBA00006738"/>
    </source>
</evidence>
<dbReference type="PANTHER" id="PTHR34039">
    <property type="entry name" value="UPF0102 PROTEIN YRAN"/>
    <property type="match status" value="1"/>
</dbReference>
<dbReference type="Pfam" id="PF02021">
    <property type="entry name" value="UPF0102"/>
    <property type="match status" value="1"/>
</dbReference>
<evidence type="ECO:0000313" key="3">
    <source>
        <dbReference type="EMBL" id="QCY47025.1"/>
    </source>
</evidence>
<dbReference type="PANTHER" id="PTHR34039:SF1">
    <property type="entry name" value="UPF0102 PROTEIN YRAN"/>
    <property type="match status" value="1"/>
</dbReference>
<dbReference type="InterPro" id="IPR011335">
    <property type="entry name" value="Restrct_endonuc-II-like"/>
</dbReference>
<dbReference type="Proteomes" id="UP000307000">
    <property type="component" value="Chromosome"/>
</dbReference>
<sequence length="119" mass="13853">MDNHNQRLGVRGESIAAAFLASRGHEVMARNWRCQRGELDLVTRSGGHIMAIEVKTRTSDKFGSAFDAISRQKYERIQRLLLEWSREKRIWLPELRVDVICIYPEPGGWRIEHHQRVAS</sequence>
<dbReference type="EMBL" id="CP034412">
    <property type="protein sequence ID" value="QCY47025.1"/>
    <property type="molecule type" value="Genomic_DNA"/>
</dbReference>
<reference evidence="3 4" key="1">
    <citation type="submission" date="2018-12" db="EMBL/GenBank/DDBJ databases">
        <title>Complete Genome Sequence of Glutamicibacter creatinolyticus strain LGCM259,isolated from an abscess of a 12-year-old mare in Italy.</title>
        <authorList>
            <person name="Santos R.G."/>
            <person name="Silva A.L."/>
            <person name="Seyffert N."/>
            <person name="Castro T.L.P."/>
            <person name="Attili A.R."/>
            <person name="Rifici C."/>
            <person name="Mazzullo G."/>
            <person name="Brenig B."/>
            <person name="Venanzi F."/>
            <person name="Azevedo V."/>
        </authorList>
    </citation>
    <scope>NUCLEOTIDE SEQUENCE [LARGE SCALE GENOMIC DNA]</scope>
    <source>
        <strain evidence="3 4">LGCM 259</strain>
    </source>
</reference>
<evidence type="ECO:0000313" key="4">
    <source>
        <dbReference type="Proteomes" id="UP000307000"/>
    </source>
</evidence>
<dbReference type="CDD" id="cd20736">
    <property type="entry name" value="PoNe_Nuclease"/>
    <property type="match status" value="1"/>
</dbReference>
<keyword evidence="4" id="KW-1185">Reference proteome</keyword>
<dbReference type="KEGG" id="gcr:GcLGCM259_1291"/>
<gene>
    <name evidence="3" type="ORF">GcLGCM259_1291</name>
</gene>
<accession>A0A5B7WUQ4</accession>
<proteinExistence type="inferred from homology"/>
<dbReference type="HAMAP" id="MF_00048">
    <property type="entry name" value="UPF0102"/>
    <property type="match status" value="1"/>
</dbReference>
<name>A0A5B7WUQ4_9MICC</name>
<comment type="similarity">
    <text evidence="1 2">Belongs to the UPF0102 family.</text>
</comment>
<protein>
    <recommendedName>
        <fullName evidence="2">UPF0102 protein GcLGCM259_1291</fullName>
    </recommendedName>
</protein>
<dbReference type="SUPFAM" id="SSF52980">
    <property type="entry name" value="Restriction endonuclease-like"/>
    <property type="match status" value="1"/>
</dbReference>
<dbReference type="NCBIfam" id="NF009154">
    <property type="entry name" value="PRK12497.3-3"/>
    <property type="match status" value="1"/>
</dbReference>
<dbReference type="RefSeq" id="WP_138926145.1">
    <property type="nucleotide sequence ID" value="NZ_CP034412.1"/>
</dbReference>
<dbReference type="InterPro" id="IPR003509">
    <property type="entry name" value="UPF0102_YraN-like"/>
</dbReference>
<evidence type="ECO:0000256" key="2">
    <source>
        <dbReference type="HAMAP-Rule" id="MF_00048"/>
    </source>
</evidence>
<dbReference type="GO" id="GO:0003676">
    <property type="term" value="F:nucleic acid binding"/>
    <property type="evidence" value="ECO:0007669"/>
    <property type="project" value="InterPro"/>
</dbReference>
<dbReference type="InterPro" id="IPR011856">
    <property type="entry name" value="tRNA_endonuc-like_dom_sf"/>
</dbReference>
<dbReference type="Gene3D" id="3.40.1350.10">
    <property type="match status" value="1"/>
</dbReference>